<comment type="caution">
    <text evidence="3">The sequence shown here is derived from an EMBL/GenBank/DDBJ whole genome shotgun (WGS) entry which is preliminary data.</text>
</comment>
<protein>
    <recommendedName>
        <fullName evidence="2">PX domain-containing protein</fullName>
    </recommendedName>
</protein>
<dbReference type="GO" id="GO:0035091">
    <property type="term" value="F:phosphatidylinositol binding"/>
    <property type="evidence" value="ECO:0007669"/>
    <property type="project" value="TreeGrafter"/>
</dbReference>
<reference evidence="3" key="1">
    <citation type="submission" date="2021-11" db="EMBL/GenBank/DDBJ databases">
        <authorList>
            <person name="Herlambang A."/>
            <person name="Guo Y."/>
            <person name="Takashima Y."/>
            <person name="Nishizawa T."/>
        </authorList>
    </citation>
    <scope>NUCLEOTIDE SEQUENCE</scope>
    <source>
        <strain evidence="3">E1425</strain>
    </source>
</reference>
<dbReference type="PANTHER" id="PTHR47185:SF1">
    <property type="entry name" value="PX DOMAIN-CONTAINING PROTEIN YPR097W"/>
    <property type="match status" value="1"/>
</dbReference>
<dbReference type="InterPro" id="IPR024554">
    <property type="entry name" value="LEC1-like_C"/>
</dbReference>
<evidence type="ECO:0000313" key="4">
    <source>
        <dbReference type="Proteomes" id="UP000827284"/>
    </source>
</evidence>
<proteinExistence type="predicted"/>
<evidence type="ECO:0000256" key="1">
    <source>
        <dbReference type="SAM" id="MobiDB-lite"/>
    </source>
</evidence>
<feature type="region of interest" description="Disordered" evidence="1">
    <location>
        <begin position="40"/>
        <end position="84"/>
    </location>
</feature>
<reference evidence="3" key="2">
    <citation type="journal article" date="2022" name="Microbiol. Resour. Announc.">
        <title>Whole-Genome Sequence of Entomortierella parvispora E1425, a Mucoromycotan Fungus Associated with Burkholderiaceae-Related Endosymbiotic Bacteria.</title>
        <authorList>
            <person name="Herlambang A."/>
            <person name="Guo Y."/>
            <person name="Takashima Y."/>
            <person name="Narisawa K."/>
            <person name="Ohta H."/>
            <person name="Nishizawa T."/>
        </authorList>
    </citation>
    <scope>NUCLEOTIDE SEQUENCE</scope>
    <source>
        <strain evidence="3">E1425</strain>
    </source>
</reference>
<evidence type="ECO:0000313" key="3">
    <source>
        <dbReference type="EMBL" id="GJJ77107.1"/>
    </source>
</evidence>
<accession>A0A9P3M0E9</accession>
<keyword evidence="4" id="KW-1185">Reference proteome</keyword>
<organism evidence="3 4">
    <name type="scientific">Entomortierella parvispora</name>
    <dbReference type="NCBI Taxonomy" id="205924"/>
    <lineage>
        <taxon>Eukaryota</taxon>
        <taxon>Fungi</taxon>
        <taxon>Fungi incertae sedis</taxon>
        <taxon>Mucoromycota</taxon>
        <taxon>Mortierellomycotina</taxon>
        <taxon>Mortierellomycetes</taxon>
        <taxon>Mortierellales</taxon>
        <taxon>Mortierellaceae</taxon>
        <taxon>Entomortierella</taxon>
    </lineage>
</organism>
<dbReference type="InterPro" id="IPR047168">
    <property type="entry name" value="LEC1-like"/>
</dbReference>
<dbReference type="OrthoDB" id="18320at2759"/>
<evidence type="ECO:0000259" key="2">
    <source>
        <dbReference type="Pfam" id="PF12825"/>
    </source>
</evidence>
<sequence>MDVLKSDAIQPTLNPAQIKRVFDAQQQLEKDLLEKLARHQSADVDLSDSDSDSEPSSIASTEESSTRRFHSSTASSKKKAARAKQLNPIRQLQQLLVTHLRIRDKERMMGLVFQGVTGEIFKELISIFYQPLVQVYKSANVADSLMDVKDFVDELIKIVEQVDVNDDGRSGKP</sequence>
<dbReference type="EMBL" id="BQFW01000013">
    <property type="protein sequence ID" value="GJJ77107.1"/>
    <property type="molecule type" value="Genomic_DNA"/>
</dbReference>
<dbReference type="AlphaFoldDB" id="A0A9P3M0E9"/>
<dbReference type="Pfam" id="PF12825">
    <property type="entry name" value="DUF3818"/>
    <property type="match status" value="1"/>
</dbReference>
<name>A0A9P3M0E9_9FUNG</name>
<dbReference type="PANTHER" id="PTHR47185">
    <property type="entry name" value="PX DOMAIN-CONTAINING PROTEIN YPR097W"/>
    <property type="match status" value="1"/>
</dbReference>
<feature type="domain" description="PX" evidence="2">
    <location>
        <begin position="3"/>
        <end position="166"/>
    </location>
</feature>
<dbReference type="Proteomes" id="UP000827284">
    <property type="component" value="Unassembled WGS sequence"/>
</dbReference>
<gene>
    <name evidence="3" type="ORF">EMPS_09466</name>
</gene>